<protein>
    <submittedName>
        <fullName evidence="1">Uncharacterized protein</fullName>
    </submittedName>
</protein>
<keyword evidence="2" id="KW-1185">Reference proteome</keyword>
<dbReference type="AlphaFoldDB" id="A0A7W3N5B9"/>
<accession>A0A7W3N5B9</accession>
<evidence type="ECO:0000313" key="2">
    <source>
        <dbReference type="Proteomes" id="UP000539313"/>
    </source>
</evidence>
<dbReference type="EMBL" id="JACJII010000001">
    <property type="protein sequence ID" value="MBA9007838.1"/>
    <property type="molecule type" value="Genomic_DNA"/>
</dbReference>
<evidence type="ECO:0000313" key="1">
    <source>
        <dbReference type="EMBL" id="MBA9007838.1"/>
    </source>
</evidence>
<dbReference type="Proteomes" id="UP000539313">
    <property type="component" value="Unassembled WGS sequence"/>
</dbReference>
<organism evidence="1 2">
    <name type="scientific">Thermomonospora cellulosilytica</name>
    <dbReference type="NCBI Taxonomy" id="1411118"/>
    <lineage>
        <taxon>Bacteria</taxon>
        <taxon>Bacillati</taxon>
        <taxon>Actinomycetota</taxon>
        <taxon>Actinomycetes</taxon>
        <taxon>Streptosporangiales</taxon>
        <taxon>Thermomonosporaceae</taxon>
        <taxon>Thermomonospora</taxon>
    </lineage>
</organism>
<dbReference type="RefSeq" id="WP_267899001.1">
    <property type="nucleotide sequence ID" value="NZ_JACJII010000001.1"/>
</dbReference>
<reference evidence="1 2" key="1">
    <citation type="submission" date="2020-08" db="EMBL/GenBank/DDBJ databases">
        <title>Sequencing the genomes of 1000 actinobacteria strains.</title>
        <authorList>
            <person name="Klenk H.-P."/>
        </authorList>
    </citation>
    <scope>NUCLEOTIDE SEQUENCE [LARGE SCALE GENOMIC DNA]</scope>
    <source>
        <strain evidence="1 2">DSM 45823</strain>
    </source>
</reference>
<comment type="caution">
    <text evidence="1">The sequence shown here is derived from an EMBL/GenBank/DDBJ whole genome shotgun (WGS) entry which is preliminary data.</text>
</comment>
<sequence>MRILIAAVLGVFLAGAGSFGVVQLVDSSQQDPVIQPLYNYGTR</sequence>
<gene>
    <name evidence="1" type="ORF">HNR21_006720</name>
</gene>
<proteinExistence type="predicted"/>
<name>A0A7W3N5B9_9ACTN</name>